<organism evidence="1 2">
    <name type="scientific">Iningainema tapete BLCC-T55</name>
    <dbReference type="NCBI Taxonomy" id="2748662"/>
    <lineage>
        <taxon>Bacteria</taxon>
        <taxon>Bacillati</taxon>
        <taxon>Cyanobacteriota</taxon>
        <taxon>Cyanophyceae</taxon>
        <taxon>Nostocales</taxon>
        <taxon>Scytonemataceae</taxon>
        <taxon>Iningainema tapete</taxon>
    </lineage>
</organism>
<dbReference type="AlphaFoldDB" id="A0A8J7BWZ8"/>
<comment type="caution">
    <text evidence="1">The sequence shown here is derived from an EMBL/GenBank/DDBJ whole genome shotgun (WGS) entry which is preliminary data.</text>
</comment>
<sequence>MNNQQLLNNQQQDNKALKQAILHSAVTAASIATFLASASDKASAHHEWNEYNNQQTLKIIGEIQNINYTSSHTKIVLKTDDNKVWQAVLAPPARKVRRGLPQRALQIGQRVKLVGYAHLTDTDEMRAERIFGDRTVEMRK</sequence>
<evidence type="ECO:0000313" key="2">
    <source>
        <dbReference type="Proteomes" id="UP000629098"/>
    </source>
</evidence>
<gene>
    <name evidence="1" type="ORF">ICL16_07520</name>
</gene>
<dbReference type="Proteomes" id="UP000629098">
    <property type="component" value="Unassembled WGS sequence"/>
</dbReference>
<name>A0A8J7BWZ8_9CYAN</name>
<dbReference type="EMBL" id="JACXAE010000029">
    <property type="protein sequence ID" value="MBD2771948.1"/>
    <property type="molecule type" value="Genomic_DNA"/>
</dbReference>
<dbReference type="Pfam" id="PF19649">
    <property type="entry name" value="DUF6152"/>
    <property type="match status" value="1"/>
</dbReference>
<dbReference type="RefSeq" id="WP_190826230.1">
    <property type="nucleotide sequence ID" value="NZ_CAWPPI010000029.1"/>
</dbReference>
<reference evidence="1" key="1">
    <citation type="submission" date="2020-09" db="EMBL/GenBank/DDBJ databases">
        <title>Iningainema tapete sp. nov. (Scytonemataceae, Cyanobacteria) from greenhouses in central Florida (USA) produces two types of nodularin with biosynthetic potential for microcystin-LR and anabaenopeptins.</title>
        <authorList>
            <person name="Berthold D.E."/>
            <person name="Lefler F.W."/>
            <person name="Huang I.-S."/>
            <person name="Abdulla H."/>
            <person name="Zimba P.V."/>
            <person name="Laughinghouse H.D. IV."/>
        </authorList>
    </citation>
    <scope>NUCLEOTIDE SEQUENCE</scope>
    <source>
        <strain evidence="1">BLCCT55</strain>
    </source>
</reference>
<proteinExistence type="predicted"/>
<keyword evidence="2" id="KW-1185">Reference proteome</keyword>
<evidence type="ECO:0000313" key="1">
    <source>
        <dbReference type="EMBL" id="MBD2771948.1"/>
    </source>
</evidence>
<accession>A0A8J7BWZ8</accession>
<protein>
    <submittedName>
        <fullName evidence="1">Uncharacterized protein</fullName>
    </submittedName>
</protein>
<dbReference type="InterPro" id="IPR046150">
    <property type="entry name" value="DUF6152"/>
</dbReference>